<dbReference type="Proteomes" id="UP001595844">
    <property type="component" value="Unassembled WGS sequence"/>
</dbReference>
<keyword evidence="2" id="KW-0378">Hydrolase</keyword>
<accession>A0ABV8VGM9</accession>
<dbReference type="Pfam" id="PF00561">
    <property type="entry name" value="Abhydrolase_1"/>
    <property type="match status" value="1"/>
</dbReference>
<evidence type="ECO:0000313" key="2">
    <source>
        <dbReference type="EMBL" id="MFC4373952.1"/>
    </source>
</evidence>
<dbReference type="InterPro" id="IPR050471">
    <property type="entry name" value="AB_hydrolase"/>
</dbReference>
<name>A0ABV8VGM9_9NOCA</name>
<comment type="caution">
    <text evidence="2">The sequence shown here is derived from an EMBL/GenBank/DDBJ whole genome shotgun (WGS) entry which is preliminary data.</text>
</comment>
<evidence type="ECO:0000259" key="1">
    <source>
        <dbReference type="Pfam" id="PF00561"/>
    </source>
</evidence>
<reference evidence="3" key="1">
    <citation type="journal article" date="2019" name="Int. J. Syst. Evol. Microbiol.">
        <title>The Global Catalogue of Microorganisms (GCM) 10K type strain sequencing project: providing services to taxonomists for standard genome sequencing and annotation.</title>
        <authorList>
            <consortium name="The Broad Institute Genomics Platform"/>
            <consortium name="The Broad Institute Genome Sequencing Center for Infectious Disease"/>
            <person name="Wu L."/>
            <person name="Ma J."/>
        </authorList>
    </citation>
    <scope>NUCLEOTIDE SEQUENCE [LARGE SCALE GENOMIC DNA]</scope>
    <source>
        <strain evidence="3">IBRC-M 10490</strain>
    </source>
</reference>
<organism evidence="2 3">
    <name type="scientific">Nocardia halotolerans</name>
    <dbReference type="NCBI Taxonomy" id="1755878"/>
    <lineage>
        <taxon>Bacteria</taxon>
        <taxon>Bacillati</taxon>
        <taxon>Actinomycetota</taxon>
        <taxon>Actinomycetes</taxon>
        <taxon>Mycobacteriales</taxon>
        <taxon>Nocardiaceae</taxon>
        <taxon>Nocardia</taxon>
    </lineage>
</organism>
<protein>
    <submittedName>
        <fullName evidence="2">Alpha/beta fold hydrolase</fullName>
    </submittedName>
</protein>
<dbReference type="InterPro" id="IPR000073">
    <property type="entry name" value="AB_hydrolase_1"/>
</dbReference>
<dbReference type="EMBL" id="JBHSDL010000007">
    <property type="protein sequence ID" value="MFC4373952.1"/>
    <property type="molecule type" value="Genomic_DNA"/>
</dbReference>
<evidence type="ECO:0000313" key="3">
    <source>
        <dbReference type="Proteomes" id="UP001595844"/>
    </source>
</evidence>
<gene>
    <name evidence="2" type="ORF">ACFO5K_07530</name>
</gene>
<feature type="domain" description="AB hydrolase-1" evidence="1">
    <location>
        <begin position="35"/>
        <end position="285"/>
    </location>
</feature>
<sequence length="313" mass="33116">MTNLSATEGRRCTVVADDGTPIAVRSYGTPDAALTVVFVHGHCLHTESWAFLREHLLPHWQSATGMVFYDHRGHGESGHAHHDTYTIDQLATDLDAVLRAVAPHGPVVLVGHSMGAMVVLAYARLYPETIGHRVAGVGLIAGAAGGITEVGLGRLLNRHAVTSLQHAVVHAPRVMQASKRLSRWALGPLLREAGTGTRRVNPRVAAVSTAVLNETALLTMSGFLRSLLDFDEARTLHRFGDLPALVLAGSADLMIPFAHSVVLASQLAGAELVRIEGAGHGVILECAEEVARSITALVARVSTGTSTRYAVAG</sequence>
<dbReference type="PANTHER" id="PTHR43433:SF1">
    <property type="entry name" value="BLL5160 PROTEIN"/>
    <property type="match status" value="1"/>
</dbReference>
<keyword evidence="3" id="KW-1185">Reference proteome</keyword>
<proteinExistence type="predicted"/>
<dbReference type="PANTHER" id="PTHR43433">
    <property type="entry name" value="HYDROLASE, ALPHA/BETA FOLD FAMILY PROTEIN"/>
    <property type="match status" value="1"/>
</dbReference>
<dbReference type="InterPro" id="IPR029058">
    <property type="entry name" value="AB_hydrolase_fold"/>
</dbReference>
<dbReference type="SUPFAM" id="SSF53474">
    <property type="entry name" value="alpha/beta-Hydrolases"/>
    <property type="match status" value="1"/>
</dbReference>
<dbReference type="RefSeq" id="WP_378557922.1">
    <property type="nucleotide sequence ID" value="NZ_JBHSDL010000007.1"/>
</dbReference>
<dbReference type="Gene3D" id="3.40.50.1820">
    <property type="entry name" value="alpha/beta hydrolase"/>
    <property type="match status" value="1"/>
</dbReference>
<dbReference type="GO" id="GO:0016787">
    <property type="term" value="F:hydrolase activity"/>
    <property type="evidence" value="ECO:0007669"/>
    <property type="project" value="UniProtKB-KW"/>
</dbReference>